<keyword evidence="2" id="KW-1185">Reference proteome</keyword>
<dbReference type="EMBL" id="JANBVB010000242">
    <property type="protein sequence ID" value="KAJ2895930.1"/>
    <property type="molecule type" value="Genomic_DNA"/>
</dbReference>
<reference evidence="1" key="1">
    <citation type="submission" date="2022-07" db="EMBL/GenBank/DDBJ databases">
        <title>Phylogenomic reconstructions and comparative analyses of Kickxellomycotina fungi.</title>
        <authorList>
            <person name="Reynolds N.K."/>
            <person name="Stajich J.E."/>
            <person name="Barry K."/>
            <person name="Grigoriev I.V."/>
            <person name="Crous P."/>
            <person name="Smith M.E."/>
        </authorList>
    </citation>
    <scope>NUCLEOTIDE SEQUENCE</scope>
    <source>
        <strain evidence="1">CBS 190363</strain>
    </source>
</reference>
<accession>A0ACC1M3Z7</accession>
<sequence length="584" mass="63798">MSSPFEARVHDAARQVYNAIGERAALVEARNRHASVLVAELETQVQLLHAAVEGLAAAKKNYDMFKPPSRLQKMVDRAVGADRSEADLALNLDICELVNSKKGNYPHDAVFALLPYINGRSNKQGLLALALLDNLVKNCGHPVHYQVASRDFLNELFRRFPEFQPSMSNPLQYRILELLQEWRVTLCRRSRYKDDLQRINDMYSLLRRKGWRFPGAESENVAVVLGPEDTLKSREELEREDLEAMQAKLQELLRRATPRDLREANKLMKIITGYEQSSKRPDYDKEWETELQGIEAKAILLTEILQNAEPGVRLDDAAKQLLAKCLSTQSRLQKLIAESESQADENSTEDSEEKRELARLIGLNDIIGDAVQAYRDLEQGKKPELKGLGAAAGAVGSQAGENELIAWDDEIAGAGQTQQQQPGIAAIKSPLDDLAGLDFDSNSNNDSSAATRASSSLASISLPMSPGMNTPGLSMPVASNGGGFTLAPRAQLMTNPSLPATSQQARMGKSTGGGGSGQKKDVFDFSDLLSAAKTAGQRPALLPEVGDTSDNARPNAPRTTSWGSSPDPDNKTQGNSSSLIDFMS</sequence>
<proteinExistence type="predicted"/>
<name>A0ACC1M3Z7_9FUNG</name>
<gene>
    <name evidence="1" type="primary">GGA2</name>
    <name evidence="1" type="ORF">IWW38_002167</name>
</gene>
<evidence type="ECO:0000313" key="2">
    <source>
        <dbReference type="Proteomes" id="UP001139981"/>
    </source>
</evidence>
<evidence type="ECO:0000313" key="1">
    <source>
        <dbReference type="EMBL" id="KAJ2895930.1"/>
    </source>
</evidence>
<organism evidence="1 2">
    <name type="scientific">Coemansia aciculifera</name>
    <dbReference type="NCBI Taxonomy" id="417176"/>
    <lineage>
        <taxon>Eukaryota</taxon>
        <taxon>Fungi</taxon>
        <taxon>Fungi incertae sedis</taxon>
        <taxon>Zoopagomycota</taxon>
        <taxon>Kickxellomycotina</taxon>
        <taxon>Kickxellomycetes</taxon>
        <taxon>Kickxellales</taxon>
        <taxon>Kickxellaceae</taxon>
        <taxon>Coemansia</taxon>
    </lineage>
</organism>
<dbReference type="Proteomes" id="UP001139981">
    <property type="component" value="Unassembled WGS sequence"/>
</dbReference>
<protein>
    <submittedName>
        <fullName evidence="1">ARF-binding protein</fullName>
    </submittedName>
</protein>
<comment type="caution">
    <text evidence="1">The sequence shown here is derived from an EMBL/GenBank/DDBJ whole genome shotgun (WGS) entry which is preliminary data.</text>
</comment>